<dbReference type="CDD" id="cd01948">
    <property type="entry name" value="EAL"/>
    <property type="match status" value="1"/>
</dbReference>
<evidence type="ECO:0000313" key="5">
    <source>
        <dbReference type="Proteomes" id="UP001334732"/>
    </source>
</evidence>
<evidence type="ECO:0000259" key="1">
    <source>
        <dbReference type="PROSITE" id="PS50113"/>
    </source>
</evidence>
<dbReference type="PROSITE" id="PS50883">
    <property type="entry name" value="EAL"/>
    <property type="match status" value="1"/>
</dbReference>
<evidence type="ECO:0000313" key="4">
    <source>
        <dbReference type="EMBL" id="WRS38807.1"/>
    </source>
</evidence>
<dbReference type="InterPro" id="IPR013656">
    <property type="entry name" value="PAS_4"/>
</dbReference>
<organism evidence="4 5">
    <name type="scientific">Thiobacillus sedimenti</name>
    <dbReference type="NCBI Taxonomy" id="3110231"/>
    <lineage>
        <taxon>Bacteria</taxon>
        <taxon>Pseudomonadati</taxon>
        <taxon>Pseudomonadota</taxon>
        <taxon>Betaproteobacteria</taxon>
        <taxon>Nitrosomonadales</taxon>
        <taxon>Thiobacillaceae</taxon>
        <taxon>Thiobacillus</taxon>
    </lineage>
</organism>
<accession>A0ABZ1CHD8</accession>
<dbReference type="Pfam" id="PF00563">
    <property type="entry name" value="EAL"/>
    <property type="match status" value="1"/>
</dbReference>
<dbReference type="PANTHER" id="PTHR44757">
    <property type="entry name" value="DIGUANYLATE CYCLASE DGCP"/>
    <property type="match status" value="1"/>
</dbReference>
<feature type="domain" description="EAL" evidence="2">
    <location>
        <begin position="323"/>
        <end position="580"/>
    </location>
</feature>
<evidence type="ECO:0000259" key="3">
    <source>
        <dbReference type="PROSITE" id="PS50887"/>
    </source>
</evidence>
<dbReference type="InterPro" id="IPR001633">
    <property type="entry name" value="EAL_dom"/>
</dbReference>
<keyword evidence="5" id="KW-1185">Reference proteome</keyword>
<dbReference type="PANTHER" id="PTHR44757:SF4">
    <property type="entry name" value="DIGUANYLATE CYCLASE DGCE-RELATED"/>
    <property type="match status" value="1"/>
</dbReference>
<dbReference type="Gene3D" id="3.30.450.20">
    <property type="entry name" value="PAS domain"/>
    <property type="match status" value="1"/>
</dbReference>
<feature type="domain" description="GGDEF" evidence="3">
    <location>
        <begin position="180"/>
        <end position="313"/>
    </location>
</feature>
<sequence length="581" mass="63973">MNITPAGAPTPKMPFLEPDIERALLRAYIDSANDGIFVLCDEMKFHVANPVLAQWLGMSEAELTAHGQRIPITDLFGSAATASQFRHQFAAAAQGQAVRFEVEIRPPRGDTRWVEIGMNRVHLEDGELVIGIVRDTTEQKMLQTALQHLASHDDLTGLFNRRAFRQRLRTLVNAQHAGAVPHALLYVDLDQFKVVNDTCGHAAGDELLHQIGMRLKKLAGSADLVARLGGDEFGLLLHDRPIEEAMKVARSLCEDVAAHRFTWDGRPFEITASVGVCAINRDIPSAEEALSAADAACHVAKDQGRNRAQLYSEGAASKDKRQEMAWVARLQKALEENRFQIWHQRILGLRDTDDADGVHVEMLLRLVDENGEIVAPARFFPAAERYGLMPAIDRWVIQHLLLGGECGRPHQGMPAHCAINLSGASLNDDRFLVFLEDALRRTAIPTTALCFEITETVAVANFARVREVMQRLQNFGCRFALDDFGSGMSSFSYLKNLPVDSLKIDGALVRNIVEDAADLTMVEAIARIGRALGLRTVAEFVESDAILEKLRAVGVDYAQGYAIHRPAPLAADPAPQPGRKG</sequence>
<dbReference type="InterPro" id="IPR029787">
    <property type="entry name" value="Nucleotide_cyclase"/>
</dbReference>
<dbReference type="InterPro" id="IPR000700">
    <property type="entry name" value="PAS-assoc_C"/>
</dbReference>
<dbReference type="NCBIfam" id="TIGR00254">
    <property type="entry name" value="GGDEF"/>
    <property type="match status" value="1"/>
</dbReference>
<dbReference type="SMART" id="SM00267">
    <property type="entry name" value="GGDEF"/>
    <property type="match status" value="1"/>
</dbReference>
<dbReference type="RefSeq" id="WP_324779339.1">
    <property type="nucleotide sequence ID" value="NZ_CP141769.1"/>
</dbReference>
<dbReference type="Pfam" id="PF00990">
    <property type="entry name" value="GGDEF"/>
    <property type="match status" value="1"/>
</dbReference>
<dbReference type="SMART" id="SM00052">
    <property type="entry name" value="EAL"/>
    <property type="match status" value="1"/>
</dbReference>
<dbReference type="PROSITE" id="PS50113">
    <property type="entry name" value="PAC"/>
    <property type="match status" value="1"/>
</dbReference>
<feature type="domain" description="PAC" evidence="1">
    <location>
        <begin position="98"/>
        <end position="148"/>
    </location>
</feature>
<dbReference type="InterPro" id="IPR052155">
    <property type="entry name" value="Biofilm_reg_signaling"/>
</dbReference>
<dbReference type="CDD" id="cd01949">
    <property type="entry name" value="GGDEF"/>
    <property type="match status" value="1"/>
</dbReference>
<dbReference type="Proteomes" id="UP001334732">
    <property type="component" value="Chromosome"/>
</dbReference>
<dbReference type="NCBIfam" id="TIGR00229">
    <property type="entry name" value="sensory_box"/>
    <property type="match status" value="1"/>
</dbReference>
<dbReference type="InterPro" id="IPR043128">
    <property type="entry name" value="Rev_trsase/Diguanyl_cyclase"/>
</dbReference>
<protein>
    <submittedName>
        <fullName evidence="4">EAL domain-containing protein</fullName>
    </submittedName>
</protein>
<dbReference type="Gene3D" id="3.20.20.450">
    <property type="entry name" value="EAL domain"/>
    <property type="match status" value="1"/>
</dbReference>
<dbReference type="InterPro" id="IPR000014">
    <property type="entry name" value="PAS"/>
</dbReference>
<dbReference type="InterPro" id="IPR035965">
    <property type="entry name" value="PAS-like_dom_sf"/>
</dbReference>
<dbReference type="CDD" id="cd00130">
    <property type="entry name" value="PAS"/>
    <property type="match status" value="1"/>
</dbReference>
<gene>
    <name evidence="4" type="ORF">VA613_12465</name>
</gene>
<dbReference type="InterPro" id="IPR035919">
    <property type="entry name" value="EAL_sf"/>
</dbReference>
<dbReference type="SUPFAM" id="SSF55785">
    <property type="entry name" value="PYP-like sensor domain (PAS domain)"/>
    <property type="match status" value="1"/>
</dbReference>
<proteinExistence type="predicted"/>
<dbReference type="SUPFAM" id="SSF55073">
    <property type="entry name" value="Nucleotide cyclase"/>
    <property type="match status" value="1"/>
</dbReference>
<dbReference type="SUPFAM" id="SSF141868">
    <property type="entry name" value="EAL domain-like"/>
    <property type="match status" value="1"/>
</dbReference>
<name>A0ABZ1CHD8_9PROT</name>
<dbReference type="InterPro" id="IPR000160">
    <property type="entry name" value="GGDEF_dom"/>
</dbReference>
<dbReference type="Gene3D" id="3.30.70.270">
    <property type="match status" value="1"/>
</dbReference>
<dbReference type="Pfam" id="PF08448">
    <property type="entry name" value="PAS_4"/>
    <property type="match status" value="1"/>
</dbReference>
<dbReference type="PROSITE" id="PS50887">
    <property type="entry name" value="GGDEF"/>
    <property type="match status" value="1"/>
</dbReference>
<evidence type="ECO:0000259" key="2">
    <source>
        <dbReference type="PROSITE" id="PS50883"/>
    </source>
</evidence>
<reference evidence="4 5" key="1">
    <citation type="submission" date="2023-12" db="EMBL/GenBank/DDBJ databases">
        <title>Thiobacillus sedimentum sp. nov., a chemolithoautotrophic sulfur-oxidizing bacterium isolated from freshwater sediment.</title>
        <authorList>
            <person name="Luo J."/>
            <person name="Dai C."/>
        </authorList>
    </citation>
    <scope>NUCLEOTIDE SEQUENCE [LARGE SCALE GENOMIC DNA]</scope>
    <source>
        <strain evidence="4 5">SCUT-2</strain>
    </source>
</reference>
<dbReference type="EMBL" id="CP141769">
    <property type="protein sequence ID" value="WRS38807.1"/>
    <property type="molecule type" value="Genomic_DNA"/>
</dbReference>